<dbReference type="InterPro" id="IPR050164">
    <property type="entry name" value="Peptidase_C19"/>
</dbReference>
<sequence length="635" mass="72189">MKRRRNFDNCRSPSPESRRRQPTTNTYQITPTTLSSKSLKDFRKAKSELRVSPRSPNEDGKENTSPEAQWNKTLNKHSFYGSQQSPSHEMNNNPPTITPNKYRTLTPVKPSSVRRSLSLGNPKPEVVDTKKPTSSFNDGNNNNESAKEFVKPLGDSGNLLSTNHYGGFQNLGNTCYMNSVLQSLFRIPPFQHDLLYVKGKLNSRLYQDSLLVSMVNLMKHSGNSCLEKGVLLRKFKRAISSNALQFNGYAQHDAHEFLRLCLDVVQANVTQANKEMMEVVDCPVVSNFSFKVKQQVTCVRCKSSSNTEEEFLDLPIDLQHRENNNSVMSLQNLVDLSFGLEEVEHKCDKCGHDKANVGRKISKLPRVMMMYLKRYSYNHTSDVSEKLRERVHLPSFISFGHLCCSDVTVTVPQKYKDINDIINGNNDSVEMMGHTNNNNNNNNNNNEPEKLLTFNYEDSECNNNNNTPGGEMIGDEEEREKFELERAIQLSRDQYFNEHKTDEDVSTKLTEDQQMILAMQLSMQESFDDNDSQEDMADLTCSNESDLIGQSNCKGELPHSYHVVSIVSHKGGSSKSGHYVSDVLNPSGDWKCYNDEFVETINEKDVLFGRQSSAYLLFYVHKDVFCSTMNSHLVS</sequence>
<dbReference type="HOGENOM" id="CLU_440013_0_0_1"/>
<dbReference type="OrthoDB" id="289038at2759"/>
<evidence type="ECO:0000313" key="3">
    <source>
        <dbReference type="Ensembl" id="ENSCINP00000029609.2"/>
    </source>
</evidence>
<dbReference type="STRING" id="7719.ENSCINP00000029609"/>
<accession>A0A1W2WEF4</accession>
<proteinExistence type="predicted"/>
<protein>
    <submittedName>
        <fullName evidence="3">Ubiquitin carboxyl-terminal hydrolase 37</fullName>
    </submittedName>
</protein>
<dbReference type="Pfam" id="PF00443">
    <property type="entry name" value="UCH"/>
    <property type="match status" value="1"/>
</dbReference>
<dbReference type="PROSITE" id="PS50235">
    <property type="entry name" value="USP_3"/>
    <property type="match status" value="1"/>
</dbReference>
<evidence type="ECO:0000256" key="1">
    <source>
        <dbReference type="SAM" id="MobiDB-lite"/>
    </source>
</evidence>
<dbReference type="AlphaFoldDB" id="F7AGZ7"/>
<dbReference type="RefSeq" id="XP_002127688.1">
    <property type="nucleotide sequence ID" value="XM_002127652.5"/>
</dbReference>
<keyword evidence="4" id="KW-1185">Reference proteome</keyword>
<dbReference type="OMA" id="QELWRAY"/>
<dbReference type="KEGG" id="cin:100186187"/>
<dbReference type="SUPFAM" id="SSF54001">
    <property type="entry name" value="Cysteine proteinases"/>
    <property type="match status" value="1"/>
</dbReference>
<feature type="compositionally biased region" description="Low complexity" evidence="1">
    <location>
        <begin position="22"/>
        <end position="33"/>
    </location>
</feature>
<dbReference type="PANTHER" id="PTHR24006">
    <property type="entry name" value="UBIQUITIN CARBOXYL-TERMINAL HYDROLASE"/>
    <property type="match status" value="1"/>
</dbReference>
<dbReference type="Proteomes" id="UP000008144">
    <property type="component" value="Unassembled WGS sequence"/>
</dbReference>
<dbReference type="GO" id="GO:0005829">
    <property type="term" value="C:cytosol"/>
    <property type="evidence" value="ECO:0000318"/>
    <property type="project" value="GO_Central"/>
</dbReference>
<feature type="domain" description="USP" evidence="2">
    <location>
        <begin position="166"/>
        <end position="622"/>
    </location>
</feature>
<reference evidence="3" key="3">
    <citation type="submission" date="2025-09" db="UniProtKB">
        <authorList>
            <consortium name="Ensembl"/>
        </authorList>
    </citation>
    <scope>IDENTIFICATION</scope>
</reference>
<dbReference type="PANTHER" id="PTHR24006:SF915">
    <property type="entry name" value="UBIQUITIN CARBOXYL-TERMINAL HYDROLASE-RELATED"/>
    <property type="match status" value="1"/>
</dbReference>
<feature type="compositionally biased region" description="Basic and acidic residues" evidence="1">
    <location>
        <begin position="38"/>
        <end position="64"/>
    </location>
</feature>
<feature type="compositionally biased region" description="Polar residues" evidence="1">
    <location>
        <begin position="132"/>
        <end position="144"/>
    </location>
</feature>
<dbReference type="GO" id="GO:0005634">
    <property type="term" value="C:nucleus"/>
    <property type="evidence" value="ECO:0000318"/>
    <property type="project" value="GO_Central"/>
</dbReference>
<dbReference type="FunCoup" id="F7AGZ7">
    <property type="interactions" value="7"/>
</dbReference>
<gene>
    <name evidence="3" type="primary">LOC100186187</name>
</gene>
<dbReference type="GeneID" id="100186187"/>
<dbReference type="GO" id="GO:0016579">
    <property type="term" value="P:protein deubiquitination"/>
    <property type="evidence" value="ECO:0007669"/>
    <property type="project" value="InterPro"/>
</dbReference>
<dbReference type="PROSITE" id="PS00972">
    <property type="entry name" value="USP_1"/>
    <property type="match status" value="1"/>
</dbReference>
<feature type="compositionally biased region" description="Polar residues" evidence="1">
    <location>
        <begin position="80"/>
        <end position="103"/>
    </location>
</feature>
<evidence type="ECO:0000259" key="2">
    <source>
        <dbReference type="PROSITE" id="PS50235"/>
    </source>
</evidence>
<accession>F7AGZ7</accession>
<reference evidence="3" key="2">
    <citation type="submission" date="2025-08" db="UniProtKB">
        <authorList>
            <consortium name="Ensembl"/>
        </authorList>
    </citation>
    <scope>IDENTIFICATION</scope>
</reference>
<organism evidence="3 4">
    <name type="scientific">Ciona intestinalis</name>
    <name type="common">Transparent sea squirt</name>
    <name type="synonym">Ascidia intestinalis</name>
    <dbReference type="NCBI Taxonomy" id="7719"/>
    <lineage>
        <taxon>Eukaryota</taxon>
        <taxon>Metazoa</taxon>
        <taxon>Chordata</taxon>
        <taxon>Tunicata</taxon>
        <taxon>Ascidiacea</taxon>
        <taxon>Phlebobranchia</taxon>
        <taxon>Cionidae</taxon>
        <taxon>Ciona</taxon>
    </lineage>
</organism>
<dbReference type="InterPro" id="IPR001394">
    <property type="entry name" value="Peptidase_C19_UCH"/>
</dbReference>
<evidence type="ECO:0000313" key="4">
    <source>
        <dbReference type="Proteomes" id="UP000008144"/>
    </source>
</evidence>
<dbReference type="CDD" id="cd02257">
    <property type="entry name" value="Peptidase_C19"/>
    <property type="match status" value="1"/>
</dbReference>
<dbReference type="Ensembl" id="ENSCINT00000029855.2">
    <property type="protein sequence ID" value="ENSCINP00000029609.2"/>
    <property type="gene ID" value="ENSCING00000010888.3"/>
</dbReference>
<dbReference type="GO" id="GO:0004843">
    <property type="term" value="F:cysteine-type deubiquitinase activity"/>
    <property type="evidence" value="ECO:0000318"/>
    <property type="project" value="GO_Central"/>
</dbReference>
<dbReference type="InterPro" id="IPR038765">
    <property type="entry name" value="Papain-like_cys_pep_sf"/>
</dbReference>
<dbReference type="InParanoid" id="F7AGZ7"/>
<dbReference type="Gene3D" id="3.90.70.10">
    <property type="entry name" value="Cysteine proteinases"/>
    <property type="match status" value="1"/>
</dbReference>
<dbReference type="GO" id="GO:0031647">
    <property type="term" value="P:regulation of protein stability"/>
    <property type="evidence" value="ECO:0000318"/>
    <property type="project" value="GO_Central"/>
</dbReference>
<feature type="region of interest" description="Disordered" evidence="1">
    <location>
        <begin position="1"/>
        <end position="148"/>
    </location>
</feature>
<reference evidence="4" key="1">
    <citation type="journal article" date="2002" name="Science">
        <title>The draft genome of Ciona intestinalis: insights into chordate and vertebrate origins.</title>
        <authorList>
            <person name="Dehal P."/>
            <person name="Satou Y."/>
            <person name="Campbell R.K."/>
            <person name="Chapman J."/>
            <person name="Degnan B."/>
            <person name="De Tomaso A."/>
            <person name="Davidson B."/>
            <person name="Di Gregorio A."/>
            <person name="Gelpke M."/>
            <person name="Goodstein D.M."/>
            <person name="Harafuji N."/>
            <person name="Hastings K.E."/>
            <person name="Ho I."/>
            <person name="Hotta K."/>
            <person name="Huang W."/>
            <person name="Kawashima T."/>
            <person name="Lemaire P."/>
            <person name="Martinez D."/>
            <person name="Meinertzhagen I.A."/>
            <person name="Necula S."/>
            <person name="Nonaka M."/>
            <person name="Putnam N."/>
            <person name="Rash S."/>
            <person name="Saiga H."/>
            <person name="Satake M."/>
            <person name="Terry A."/>
            <person name="Yamada L."/>
            <person name="Wang H.G."/>
            <person name="Awazu S."/>
            <person name="Azumi K."/>
            <person name="Boore J."/>
            <person name="Branno M."/>
            <person name="Chin-Bow S."/>
            <person name="DeSantis R."/>
            <person name="Doyle S."/>
            <person name="Francino P."/>
            <person name="Keys D.N."/>
            <person name="Haga S."/>
            <person name="Hayashi H."/>
            <person name="Hino K."/>
            <person name="Imai K.S."/>
            <person name="Inaba K."/>
            <person name="Kano S."/>
            <person name="Kobayashi K."/>
            <person name="Kobayashi M."/>
            <person name="Lee B.I."/>
            <person name="Makabe K.W."/>
            <person name="Manohar C."/>
            <person name="Matassi G."/>
            <person name="Medina M."/>
            <person name="Mochizuki Y."/>
            <person name="Mount S."/>
            <person name="Morishita T."/>
            <person name="Miura S."/>
            <person name="Nakayama A."/>
            <person name="Nishizaka S."/>
            <person name="Nomoto H."/>
            <person name="Ohta F."/>
            <person name="Oishi K."/>
            <person name="Rigoutsos I."/>
            <person name="Sano M."/>
            <person name="Sasaki A."/>
            <person name="Sasakura Y."/>
            <person name="Shoguchi E."/>
            <person name="Shin-i T."/>
            <person name="Spagnuolo A."/>
            <person name="Stainier D."/>
            <person name="Suzuki M.M."/>
            <person name="Tassy O."/>
            <person name="Takatori N."/>
            <person name="Tokuoka M."/>
            <person name="Yagi K."/>
            <person name="Yoshizaki F."/>
            <person name="Wada S."/>
            <person name="Zhang C."/>
            <person name="Hyatt P.D."/>
            <person name="Larimer F."/>
            <person name="Detter C."/>
            <person name="Doggett N."/>
            <person name="Glavina T."/>
            <person name="Hawkins T."/>
            <person name="Richardson P."/>
            <person name="Lucas S."/>
            <person name="Kohara Y."/>
            <person name="Levine M."/>
            <person name="Satoh N."/>
            <person name="Rokhsar D.S."/>
        </authorList>
    </citation>
    <scope>NUCLEOTIDE SEQUENCE [LARGE SCALE GENOMIC DNA]</scope>
</reference>
<dbReference type="InterPro" id="IPR018200">
    <property type="entry name" value="USP_CS"/>
</dbReference>
<name>F7AGZ7_CIOIN</name>
<dbReference type="InterPro" id="IPR028889">
    <property type="entry name" value="USP"/>
</dbReference>
<dbReference type="GeneTree" id="ENSGT00940000167744"/>
<dbReference type="GO" id="GO:0000082">
    <property type="term" value="P:G1/S transition of mitotic cell cycle"/>
    <property type="evidence" value="ECO:0000318"/>
    <property type="project" value="GO_Central"/>
</dbReference>